<dbReference type="Proteomes" id="UP000664915">
    <property type="component" value="Segment"/>
</dbReference>
<dbReference type="RefSeq" id="YP_010670081.1">
    <property type="nucleotide sequence ID" value="NC_070963.1"/>
</dbReference>
<protein>
    <submittedName>
        <fullName evidence="1">Uncharacterized protein</fullName>
    </submittedName>
</protein>
<evidence type="ECO:0000313" key="2">
    <source>
        <dbReference type="Proteomes" id="UP000664915"/>
    </source>
</evidence>
<keyword evidence="2" id="KW-1185">Reference proteome</keyword>
<organism evidence="1 2">
    <name type="scientific">Synechococcus phage S-SRM01</name>
    <dbReference type="NCBI Taxonomy" id="2781608"/>
    <lineage>
        <taxon>Viruses</taxon>
        <taxon>Duplodnaviria</taxon>
        <taxon>Heunggongvirae</taxon>
        <taxon>Uroviricota</taxon>
        <taxon>Caudoviricetes</taxon>
        <taxon>Pantevenvirales</taxon>
        <taxon>Kyanoviridae</taxon>
        <taxon>Serangoonvirus</taxon>
        <taxon>Serangoonvirus essarone</taxon>
    </lineage>
</organism>
<proteinExistence type="predicted"/>
<name>A0A879R261_9CAUD</name>
<sequence length="72" mass="8259">MIDMNSVANKVMQEFYRSCLGKQPTFKDDKIAVAVVIREIVNQLQYYHFGDGEDMVVSARALYELADELEVL</sequence>
<accession>A0A879R261</accession>
<dbReference type="GeneID" id="77946276"/>
<evidence type="ECO:0000313" key="1">
    <source>
        <dbReference type="EMBL" id="QPX48071.1"/>
    </source>
</evidence>
<reference evidence="1" key="1">
    <citation type="submission" date="2020-09" db="EMBL/GenBank/DDBJ databases">
        <authorList>
            <person name="Zhang D."/>
            <person name="Hatherill J.R."/>
            <person name="Ramirez J.F."/>
            <person name="Edinger B."/>
            <person name="Balarin R."/>
            <person name="Sullivan A."/>
            <person name="Humpal K.M."/>
            <person name="Guseva A."/>
            <person name="Butela K.A."/>
            <person name="Garlena R.A."/>
            <person name="Russell D.A."/>
            <person name="Pope W.H."/>
            <person name="Jacobs-Sera D."/>
            <person name="Hatfull G.F."/>
        </authorList>
    </citation>
    <scope>NUCLEOTIDE SEQUENCE</scope>
</reference>
<dbReference type="EMBL" id="MW015081">
    <property type="protein sequence ID" value="QPX48071.1"/>
    <property type="molecule type" value="Genomic_DNA"/>
</dbReference>
<dbReference type="KEGG" id="vg:77946276"/>